<gene>
    <name evidence="1" type="ORF">EVAR_91490_1</name>
</gene>
<name>A0A4C1VBE2_EUMVA</name>
<sequence>MVMEGRKQKRQLLLHGNILRGAVPLRSGWPIFVLRTARLDHTSYETSVELSLHFINTDAKCYESKQRKNKRSRCTSFINNKQPGRPPCTVQLALGTSHHRHEIRTVCIQIASNAVCLRPERAVTALMALAGTRTRLLECAKRRLQSTRVGAAFQLKNK</sequence>
<dbReference type="Proteomes" id="UP000299102">
    <property type="component" value="Unassembled WGS sequence"/>
</dbReference>
<protein>
    <submittedName>
        <fullName evidence="1">Uncharacterized protein</fullName>
    </submittedName>
</protein>
<proteinExistence type="predicted"/>
<dbReference type="EMBL" id="BGZK01000312">
    <property type="protein sequence ID" value="GBP35939.1"/>
    <property type="molecule type" value="Genomic_DNA"/>
</dbReference>
<keyword evidence="2" id="KW-1185">Reference proteome</keyword>
<dbReference type="AlphaFoldDB" id="A0A4C1VBE2"/>
<reference evidence="1 2" key="1">
    <citation type="journal article" date="2019" name="Commun. Biol.">
        <title>The bagworm genome reveals a unique fibroin gene that provides high tensile strength.</title>
        <authorList>
            <person name="Kono N."/>
            <person name="Nakamura H."/>
            <person name="Ohtoshi R."/>
            <person name="Tomita M."/>
            <person name="Numata K."/>
            <person name="Arakawa K."/>
        </authorList>
    </citation>
    <scope>NUCLEOTIDE SEQUENCE [LARGE SCALE GENOMIC DNA]</scope>
</reference>
<accession>A0A4C1VBE2</accession>
<organism evidence="1 2">
    <name type="scientific">Eumeta variegata</name>
    <name type="common">Bagworm moth</name>
    <name type="synonym">Eumeta japonica</name>
    <dbReference type="NCBI Taxonomy" id="151549"/>
    <lineage>
        <taxon>Eukaryota</taxon>
        <taxon>Metazoa</taxon>
        <taxon>Ecdysozoa</taxon>
        <taxon>Arthropoda</taxon>
        <taxon>Hexapoda</taxon>
        <taxon>Insecta</taxon>
        <taxon>Pterygota</taxon>
        <taxon>Neoptera</taxon>
        <taxon>Endopterygota</taxon>
        <taxon>Lepidoptera</taxon>
        <taxon>Glossata</taxon>
        <taxon>Ditrysia</taxon>
        <taxon>Tineoidea</taxon>
        <taxon>Psychidae</taxon>
        <taxon>Oiketicinae</taxon>
        <taxon>Eumeta</taxon>
    </lineage>
</organism>
<comment type="caution">
    <text evidence="1">The sequence shown here is derived from an EMBL/GenBank/DDBJ whole genome shotgun (WGS) entry which is preliminary data.</text>
</comment>
<evidence type="ECO:0000313" key="1">
    <source>
        <dbReference type="EMBL" id="GBP35939.1"/>
    </source>
</evidence>
<evidence type="ECO:0000313" key="2">
    <source>
        <dbReference type="Proteomes" id="UP000299102"/>
    </source>
</evidence>